<sequence>MSLPDTSDSGAIIAAFQAEYGRAGTSTNNVNLALVAYEYVLTINQEIAMIWRRRWTLVTWLFMANRYLMIVLIIWDVVPSTAPTAGRAEVTERARSHKEQDRAVLSKELDKYGDTQGTRVKSD</sequence>
<evidence type="ECO:0000259" key="2">
    <source>
        <dbReference type="Pfam" id="PF20151"/>
    </source>
</evidence>
<dbReference type="Proteomes" id="UP000186601">
    <property type="component" value="Unassembled WGS sequence"/>
</dbReference>
<accession>A0A2R6NXP5</accession>
<feature type="domain" description="DUF6533" evidence="2">
    <location>
        <begin position="31"/>
        <end position="71"/>
    </location>
</feature>
<gene>
    <name evidence="3" type="ORF">PHLCEN_2v7073</name>
</gene>
<reference evidence="3 4" key="1">
    <citation type="submission" date="2018-02" db="EMBL/GenBank/DDBJ databases">
        <title>Genome sequence of the basidiomycete white-rot fungus Phlebia centrifuga.</title>
        <authorList>
            <person name="Granchi Z."/>
            <person name="Peng M."/>
            <person name="de Vries R.P."/>
            <person name="Hilden K."/>
            <person name="Makela M.R."/>
            <person name="Grigoriev I."/>
            <person name="Riley R."/>
        </authorList>
    </citation>
    <scope>NUCLEOTIDE SEQUENCE [LARGE SCALE GENOMIC DNA]</scope>
    <source>
        <strain evidence="3 4">FBCC195</strain>
    </source>
</reference>
<evidence type="ECO:0000313" key="4">
    <source>
        <dbReference type="Proteomes" id="UP000186601"/>
    </source>
</evidence>
<evidence type="ECO:0000256" key="1">
    <source>
        <dbReference type="SAM" id="Phobius"/>
    </source>
</evidence>
<organism evidence="3 4">
    <name type="scientific">Hermanssonia centrifuga</name>
    <dbReference type="NCBI Taxonomy" id="98765"/>
    <lineage>
        <taxon>Eukaryota</taxon>
        <taxon>Fungi</taxon>
        <taxon>Dikarya</taxon>
        <taxon>Basidiomycota</taxon>
        <taxon>Agaricomycotina</taxon>
        <taxon>Agaricomycetes</taxon>
        <taxon>Polyporales</taxon>
        <taxon>Meruliaceae</taxon>
        <taxon>Hermanssonia</taxon>
    </lineage>
</organism>
<feature type="transmembrane region" description="Helical" evidence="1">
    <location>
        <begin position="55"/>
        <end position="75"/>
    </location>
</feature>
<dbReference type="AlphaFoldDB" id="A0A2R6NXP5"/>
<dbReference type="InterPro" id="IPR045340">
    <property type="entry name" value="DUF6533"/>
</dbReference>
<keyword evidence="1" id="KW-0472">Membrane</keyword>
<dbReference type="Pfam" id="PF20151">
    <property type="entry name" value="DUF6533"/>
    <property type="match status" value="1"/>
</dbReference>
<comment type="caution">
    <text evidence="3">The sequence shown here is derived from an EMBL/GenBank/DDBJ whole genome shotgun (WGS) entry which is preliminary data.</text>
</comment>
<dbReference type="EMBL" id="MLYV02000699">
    <property type="protein sequence ID" value="PSR79351.1"/>
    <property type="molecule type" value="Genomic_DNA"/>
</dbReference>
<keyword evidence="4" id="KW-1185">Reference proteome</keyword>
<dbReference type="OrthoDB" id="2803882at2759"/>
<keyword evidence="1" id="KW-0812">Transmembrane</keyword>
<evidence type="ECO:0000313" key="3">
    <source>
        <dbReference type="EMBL" id="PSR79351.1"/>
    </source>
</evidence>
<name>A0A2R6NXP5_9APHY</name>
<keyword evidence="1" id="KW-1133">Transmembrane helix</keyword>
<protein>
    <recommendedName>
        <fullName evidence="2">DUF6533 domain-containing protein</fullName>
    </recommendedName>
</protein>
<proteinExistence type="predicted"/>